<dbReference type="EMBL" id="JBHSJJ010000004">
    <property type="protein sequence ID" value="MFC4871912.1"/>
    <property type="molecule type" value="Genomic_DNA"/>
</dbReference>
<reference evidence="2" key="1">
    <citation type="journal article" date="2019" name="Int. J. Syst. Evol. Microbiol.">
        <title>The Global Catalogue of Microorganisms (GCM) 10K type strain sequencing project: providing services to taxonomists for standard genome sequencing and annotation.</title>
        <authorList>
            <consortium name="The Broad Institute Genomics Platform"/>
            <consortium name="The Broad Institute Genome Sequencing Center for Infectious Disease"/>
            <person name="Wu L."/>
            <person name="Ma J."/>
        </authorList>
    </citation>
    <scope>NUCLEOTIDE SEQUENCE [LARGE SCALE GENOMIC DNA]</scope>
    <source>
        <strain evidence="2">CGMCC 4.7466</strain>
    </source>
</reference>
<dbReference type="RefSeq" id="WP_377063825.1">
    <property type="nucleotide sequence ID" value="NZ_JBHSJJ010000004.1"/>
</dbReference>
<evidence type="ECO:0000313" key="1">
    <source>
        <dbReference type="EMBL" id="MFC4871912.1"/>
    </source>
</evidence>
<protein>
    <submittedName>
        <fullName evidence="1">Uncharacterized protein</fullName>
    </submittedName>
</protein>
<name>A0ABV9SZR2_9BACT</name>
<keyword evidence="2" id="KW-1185">Reference proteome</keyword>
<accession>A0ABV9SZR2</accession>
<dbReference type="Proteomes" id="UP001595818">
    <property type="component" value="Unassembled WGS sequence"/>
</dbReference>
<sequence>MSTTENLSTTQFLENHLALLKSKGYTRRQSIEMLKTEMFDAQSVFANSMKSLAGFETAHGFHNRVIRPGELGKVYRAVYGDDQGGLTPLDLAQDAKLFYDNPDDVAIAVKAGFPGISATDVGKLLLDPTVYPDLSSGELRQSLLAAGFSEQETSAAVAALINNTTTVTVYASQEWQTSGVRIKPGERVNILYKSGMWTANPSTGFVNAGGNPAYIAKSGYTLQGAPEGALIGRTDSRVFLIGNGGLVPAAHFGELLLCINDDMNQQYGAGFADNSGAIIVEIEKNKP</sequence>
<gene>
    <name evidence="1" type="ORF">ACFPFU_09455</name>
</gene>
<comment type="caution">
    <text evidence="1">The sequence shown here is derived from an EMBL/GenBank/DDBJ whole genome shotgun (WGS) entry which is preliminary data.</text>
</comment>
<dbReference type="Gene3D" id="2.60.120.430">
    <property type="entry name" value="Galactose-binding lectin"/>
    <property type="match status" value="1"/>
</dbReference>
<evidence type="ECO:0000313" key="2">
    <source>
        <dbReference type="Proteomes" id="UP001595818"/>
    </source>
</evidence>
<proteinExistence type="predicted"/>
<organism evidence="1 2">
    <name type="scientific">Negadavirga shengliensis</name>
    <dbReference type="NCBI Taxonomy" id="1389218"/>
    <lineage>
        <taxon>Bacteria</taxon>
        <taxon>Pseudomonadati</taxon>
        <taxon>Bacteroidota</taxon>
        <taxon>Cytophagia</taxon>
        <taxon>Cytophagales</taxon>
        <taxon>Cyclobacteriaceae</taxon>
        <taxon>Negadavirga</taxon>
    </lineage>
</organism>